<reference evidence="2 3" key="1">
    <citation type="submission" date="2019-02" db="EMBL/GenBank/DDBJ databases">
        <title>Deep-cultivation of Planctomycetes and their phenomic and genomic characterization uncovers novel biology.</title>
        <authorList>
            <person name="Wiegand S."/>
            <person name="Jogler M."/>
            <person name="Boedeker C."/>
            <person name="Pinto D."/>
            <person name="Vollmers J."/>
            <person name="Rivas-Marin E."/>
            <person name="Kohn T."/>
            <person name="Peeters S.H."/>
            <person name="Heuer A."/>
            <person name="Rast P."/>
            <person name="Oberbeckmann S."/>
            <person name="Bunk B."/>
            <person name="Jeske O."/>
            <person name="Meyerdierks A."/>
            <person name="Storesund J.E."/>
            <person name="Kallscheuer N."/>
            <person name="Luecker S."/>
            <person name="Lage O.M."/>
            <person name="Pohl T."/>
            <person name="Merkel B.J."/>
            <person name="Hornburger P."/>
            <person name="Mueller R.-W."/>
            <person name="Bruemmer F."/>
            <person name="Labrenz M."/>
            <person name="Spormann A.M."/>
            <person name="Op den Camp H."/>
            <person name="Overmann J."/>
            <person name="Amann R."/>
            <person name="Jetten M.S.M."/>
            <person name="Mascher T."/>
            <person name="Medema M.H."/>
            <person name="Devos D.P."/>
            <person name="Kaster A.-K."/>
            <person name="Ovreas L."/>
            <person name="Rohde M."/>
            <person name="Galperin M.Y."/>
            <person name="Jogler C."/>
        </authorList>
    </citation>
    <scope>NUCLEOTIDE SEQUENCE [LARGE SCALE GENOMIC DNA]</scope>
    <source>
        <strain evidence="2 3">Pla175</strain>
    </source>
</reference>
<keyword evidence="1" id="KW-0812">Transmembrane</keyword>
<dbReference type="EMBL" id="CP036291">
    <property type="protein sequence ID" value="QDU90480.1"/>
    <property type="molecule type" value="Genomic_DNA"/>
</dbReference>
<dbReference type="KEGG" id="pnd:Pla175_38850"/>
<evidence type="ECO:0000313" key="3">
    <source>
        <dbReference type="Proteomes" id="UP000317429"/>
    </source>
</evidence>
<gene>
    <name evidence="2" type="ORF">Pla175_38850</name>
</gene>
<name>A0A518DG76_9BACT</name>
<feature type="transmembrane region" description="Helical" evidence="1">
    <location>
        <begin position="181"/>
        <end position="199"/>
    </location>
</feature>
<feature type="transmembrane region" description="Helical" evidence="1">
    <location>
        <begin position="158"/>
        <end position="175"/>
    </location>
</feature>
<protein>
    <submittedName>
        <fullName evidence="2">Uncharacterized protein</fullName>
    </submittedName>
</protein>
<accession>A0A518DG76</accession>
<feature type="transmembrane region" description="Helical" evidence="1">
    <location>
        <begin position="131"/>
        <end position="151"/>
    </location>
</feature>
<feature type="transmembrane region" description="Helical" evidence="1">
    <location>
        <begin position="87"/>
        <end position="107"/>
    </location>
</feature>
<sequence length="223" mass="24786">MAGGCAYGAAAYLLRRDHPRLRWGGVALMGITAMQWVEGLLWLDGPRPHGTLNHLLTVGLIPLALLGQAWGPLFGSMFALPLRGRRLLLFLVLSAGLLFVTLARIAYHPMFTQVTPGGHLNWWSPRNPPVYAAWAYFLWALVIGAPFLLWWRPFWQGLVIVSWGWLWATVGYLISDSAASYWCFFVTFYAAFVLIYAFMVKDSPTPPPPPPGPPADPPLQRGG</sequence>
<dbReference type="Proteomes" id="UP000317429">
    <property type="component" value="Chromosome"/>
</dbReference>
<evidence type="ECO:0000313" key="2">
    <source>
        <dbReference type="EMBL" id="QDU90480.1"/>
    </source>
</evidence>
<dbReference type="AlphaFoldDB" id="A0A518DG76"/>
<feature type="transmembrane region" description="Helical" evidence="1">
    <location>
        <begin position="23"/>
        <end position="43"/>
    </location>
</feature>
<keyword evidence="1" id="KW-1133">Transmembrane helix</keyword>
<feature type="transmembrane region" description="Helical" evidence="1">
    <location>
        <begin position="55"/>
        <end position="80"/>
    </location>
</feature>
<evidence type="ECO:0000256" key="1">
    <source>
        <dbReference type="SAM" id="Phobius"/>
    </source>
</evidence>
<proteinExistence type="predicted"/>
<keyword evidence="1" id="KW-0472">Membrane</keyword>
<keyword evidence="3" id="KW-1185">Reference proteome</keyword>
<organism evidence="2 3">
    <name type="scientific">Pirellulimonas nuda</name>
    <dbReference type="NCBI Taxonomy" id="2528009"/>
    <lineage>
        <taxon>Bacteria</taxon>
        <taxon>Pseudomonadati</taxon>
        <taxon>Planctomycetota</taxon>
        <taxon>Planctomycetia</taxon>
        <taxon>Pirellulales</taxon>
        <taxon>Lacipirellulaceae</taxon>
        <taxon>Pirellulimonas</taxon>
    </lineage>
</organism>